<sequence>MNAAITETDIQIEERIIERKGEMNLIDNHVNGRTSKKRNGDNDKRSLLVVPSQWIPESGSGGGFISRRRRRLARELWRLCAEKAQCDIRAENGSFFKRRDNLKVFVSRIIGHKRLQQH</sequence>
<gene>
    <name evidence="1" type="ORF">T05_3190</name>
</gene>
<name>A0A0V0TIT8_9BILA</name>
<keyword evidence="2" id="KW-1185">Reference proteome</keyword>
<proteinExistence type="predicted"/>
<dbReference type="AlphaFoldDB" id="A0A0V0TIT8"/>
<comment type="caution">
    <text evidence="1">The sequence shown here is derived from an EMBL/GenBank/DDBJ whole genome shotgun (WGS) entry which is preliminary data.</text>
</comment>
<protein>
    <submittedName>
        <fullName evidence="1">Uncharacterized protein</fullName>
    </submittedName>
</protein>
<evidence type="ECO:0000313" key="1">
    <source>
        <dbReference type="EMBL" id="KRX38900.1"/>
    </source>
</evidence>
<accession>A0A0V0TIT8</accession>
<organism evidence="1 2">
    <name type="scientific">Trichinella murrelli</name>
    <dbReference type="NCBI Taxonomy" id="144512"/>
    <lineage>
        <taxon>Eukaryota</taxon>
        <taxon>Metazoa</taxon>
        <taxon>Ecdysozoa</taxon>
        <taxon>Nematoda</taxon>
        <taxon>Enoplea</taxon>
        <taxon>Dorylaimia</taxon>
        <taxon>Trichinellida</taxon>
        <taxon>Trichinellidae</taxon>
        <taxon>Trichinella</taxon>
    </lineage>
</organism>
<dbReference type="EMBL" id="JYDJ01000250">
    <property type="protein sequence ID" value="KRX38900.1"/>
    <property type="molecule type" value="Genomic_DNA"/>
</dbReference>
<reference evidence="1 2" key="1">
    <citation type="submission" date="2015-01" db="EMBL/GenBank/DDBJ databases">
        <title>Evolution of Trichinella species and genotypes.</title>
        <authorList>
            <person name="Korhonen P.K."/>
            <person name="Edoardo P."/>
            <person name="Giuseppe L.R."/>
            <person name="Gasser R.B."/>
        </authorList>
    </citation>
    <scope>NUCLEOTIDE SEQUENCE [LARGE SCALE GENOMIC DNA]</scope>
    <source>
        <strain evidence="1">ISS417</strain>
    </source>
</reference>
<evidence type="ECO:0000313" key="2">
    <source>
        <dbReference type="Proteomes" id="UP000055048"/>
    </source>
</evidence>
<dbReference type="Proteomes" id="UP000055048">
    <property type="component" value="Unassembled WGS sequence"/>
</dbReference>